<protein>
    <submittedName>
        <fullName evidence="1">Uncharacterized protein</fullName>
    </submittedName>
</protein>
<dbReference type="AlphaFoldDB" id="A0A6M8SSJ2"/>
<keyword evidence="2" id="KW-1185">Reference proteome</keyword>
<evidence type="ECO:0000313" key="2">
    <source>
        <dbReference type="Proteomes" id="UP000504844"/>
    </source>
</evidence>
<reference evidence="1 2" key="1">
    <citation type="submission" date="2020-05" db="EMBL/GenBank/DDBJ databases">
        <title>Complete genome sequence of Deefgea sp. D17.</title>
        <authorList>
            <person name="Bae J.-W."/>
            <person name="Han J.E."/>
        </authorList>
    </citation>
    <scope>NUCLEOTIDE SEQUENCE [LARGE SCALE GENOMIC DNA]</scope>
    <source>
        <strain evidence="1 2">D17</strain>
        <plasmid evidence="1 2">unnamed2</plasmid>
    </source>
</reference>
<evidence type="ECO:0000313" key="1">
    <source>
        <dbReference type="EMBL" id="QKJ68292.1"/>
    </source>
</evidence>
<dbReference type="KEGG" id="dee:HQN60_15900"/>
<gene>
    <name evidence="1" type="ORF">HQN60_15900</name>
</gene>
<dbReference type="EMBL" id="CP054145">
    <property type="protein sequence ID" value="QKJ68292.1"/>
    <property type="molecule type" value="Genomic_DNA"/>
</dbReference>
<name>A0A6M8SSJ2_9NEIS</name>
<sequence length="175" mass="19251">MISSVTNTSINTTSNKSTNQINLSAICDSCDPRNANYGKYTEQQISTAFQQRNEREYNAFLKYAGDATPTGIVKFAAAYVKFYDSLSPEEQKNPTYAGTRESATALLNGAKAMEGKSESSSTSNTKYASLFDAFDIFVTRQKSMHTINTKNNENSSSTKITLSDEAKKLLNNSIK</sequence>
<geneLocation type="plasmid" evidence="1 2">
    <name>unnamed2</name>
</geneLocation>
<proteinExistence type="predicted"/>
<dbReference type="RefSeq" id="WP_173534793.1">
    <property type="nucleotide sequence ID" value="NZ_CP054145.1"/>
</dbReference>
<dbReference type="Proteomes" id="UP000504844">
    <property type="component" value="Plasmid unnamed2"/>
</dbReference>
<accession>A0A6M8SSJ2</accession>
<keyword evidence="1" id="KW-0614">Plasmid</keyword>
<organism evidence="1 2">
    <name type="scientific">Deefgea piscis</name>
    <dbReference type="NCBI Taxonomy" id="2739061"/>
    <lineage>
        <taxon>Bacteria</taxon>
        <taxon>Pseudomonadati</taxon>
        <taxon>Pseudomonadota</taxon>
        <taxon>Betaproteobacteria</taxon>
        <taxon>Neisseriales</taxon>
        <taxon>Chitinibacteraceae</taxon>
        <taxon>Deefgea</taxon>
    </lineage>
</organism>